<dbReference type="Proteomes" id="UP000182108">
    <property type="component" value="Unassembled WGS sequence"/>
</dbReference>
<reference evidence="4" key="1">
    <citation type="submission" date="2015-08" db="EMBL/GenBank/DDBJ databases">
        <authorList>
            <person name="Babu N.S."/>
            <person name="Beckwith C.J."/>
            <person name="Beseler K.G."/>
            <person name="Brison A."/>
            <person name="Carone J.V."/>
            <person name="Caskin T.P."/>
            <person name="Diamond M."/>
            <person name="Durham M.E."/>
            <person name="Foxe J.M."/>
            <person name="Go M."/>
            <person name="Henderson B.A."/>
            <person name="Jones I.B."/>
            <person name="McGettigan J.A."/>
            <person name="Micheletti S.J."/>
            <person name="Nasrallah M.E."/>
            <person name="Ortiz D."/>
            <person name="Piller C.R."/>
            <person name="Privatt S.R."/>
            <person name="Schneider S.L."/>
            <person name="Sharp S."/>
            <person name="Smith T.C."/>
            <person name="Stanton J.D."/>
            <person name="Ullery H.E."/>
            <person name="Wilson R.J."/>
            <person name="Serrano M.G."/>
            <person name="Buck G."/>
            <person name="Lee V."/>
            <person name="Wang Y."/>
            <person name="Carvalho R."/>
            <person name="Voegtly L."/>
            <person name="Shi R."/>
            <person name="Duckworth R."/>
            <person name="Johnson A."/>
            <person name="Loviza R."/>
            <person name="Walstead R."/>
            <person name="Shah Z."/>
            <person name="Kiflezghi M."/>
            <person name="Wade K."/>
            <person name="Ball S.L."/>
            <person name="Bradley K.W."/>
            <person name="Asai D.J."/>
            <person name="Bowman C.A."/>
            <person name="Russell D.A."/>
            <person name="Pope W.H."/>
            <person name="Jacobs-Sera D."/>
            <person name="Hendrix R.W."/>
            <person name="Hatfull G.F."/>
        </authorList>
    </citation>
    <scope>NUCLEOTIDE SEQUENCE [LARGE SCALE GENOMIC DNA]</scope>
    <source>
        <strain evidence="4">JCM 19170</strain>
    </source>
</reference>
<dbReference type="InterPro" id="IPR001509">
    <property type="entry name" value="Epimerase_deHydtase"/>
</dbReference>
<dbReference type="PANTHER" id="PTHR48079">
    <property type="entry name" value="PROTEIN YEEZ"/>
    <property type="match status" value="1"/>
</dbReference>
<accession>A0A0K6IRS2</accession>
<dbReference type="InterPro" id="IPR036291">
    <property type="entry name" value="NAD(P)-bd_dom_sf"/>
</dbReference>
<name>A0A0K6IRS2_9PROT</name>
<protein>
    <submittedName>
        <fullName evidence="3">Nucleoside-diphosphate-sugar epimerase</fullName>
    </submittedName>
</protein>
<feature type="domain" description="NAD-dependent epimerase/dehydratase" evidence="2">
    <location>
        <begin position="13"/>
        <end position="196"/>
    </location>
</feature>
<feature type="region of interest" description="Disordered" evidence="1">
    <location>
        <begin position="287"/>
        <end position="313"/>
    </location>
</feature>
<dbReference type="EMBL" id="CYHH01000002">
    <property type="protein sequence ID" value="CUB05805.1"/>
    <property type="molecule type" value="Genomic_DNA"/>
</dbReference>
<evidence type="ECO:0000313" key="4">
    <source>
        <dbReference type="Proteomes" id="UP000182108"/>
    </source>
</evidence>
<keyword evidence="4" id="KW-1185">Reference proteome</keyword>
<dbReference type="GO" id="GO:0005737">
    <property type="term" value="C:cytoplasm"/>
    <property type="evidence" value="ECO:0007669"/>
    <property type="project" value="TreeGrafter"/>
</dbReference>
<sequence>MVGAGDVAARAMRFLPKGVSVIALVRRPEAATAWRERGAKVLIADLDDRRGLRRLAGLAPWVWMLAPPPAEGMDDPRSKRLAAALARGGRRPRRLVYVGTSGIYGDRGGAWVRESDPPRPQTGRGKRRLAAERRWRTFARRLGVRLSILRAPGIYAEDRWPLERLRRGWPLPQEPVWTNHIHADDLARALWLATFRGASLRAYHVVDRSALTLSEFYERLAETFDLPAPPRLPLADALAAVPPATASFMRESRRLRSERLREELRLCLRHPTVEGVLAAIAARRETRGQLEEPSRAATGQGARSAGCETYQPR</sequence>
<dbReference type="RefSeq" id="WP_072247893.1">
    <property type="nucleotide sequence ID" value="NZ_CYHH01000002.1"/>
</dbReference>
<gene>
    <name evidence="3" type="ORF">Ga0061068_102153</name>
</gene>
<dbReference type="AlphaFoldDB" id="A0A0K6IRS2"/>
<dbReference type="Pfam" id="PF01370">
    <property type="entry name" value="Epimerase"/>
    <property type="match status" value="1"/>
</dbReference>
<dbReference type="GO" id="GO:0004029">
    <property type="term" value="F:aldehyde dehydrogenase (NAD+) activity"/>
    <property type="evidence" value="ECO:0007669"/>
    <property type="project" value="TreeGrafter"/>
</dbReference>
<organism evidence="3 4">
    <name type="scientific">Tepidiphilus thermophilus</name>
    <dbReference type="NCBI Taxonomy" id="876478"/>
    <lineage>
        <taxon>Bacteria</taxon>
        <taxon>Pseudomonadati</taxon>
        <taxon>Pseudomonadota</taxon>
        <taxon>Hydrogenophilia</taxon>
        <taxon>Hydrogenophilales</taxon>
        <taxon>Hydrogenophilaceae</taxon>
        <taxon>Tepidiphilus</taxon>
    </lineage>
</organism>
<dbReference type="InterPro" id="IPR051783">
    <property type="entry name" value="NAD(P)-dependent_oxidoreduct"/>
</dbReference>
<dbReference type="PANTHER" id="PTHR48079:SF6">
    <property type="entry name" value="NAD(P)-BINDING DOMAIN-CONTAINING PROTEIN-RELATED"/>
    <property type="match status" value="1"/>
</dbReference>
<evidence type="ECO:0000313" key="3">
    <source>
        <dbReference type="EMBL" id="CUB05805.1"/>
    </source>
</evidence>
<dbReference type="Gene3D" id="3.40.50.720">
    <property type="entry name" value="NAD(P)-binding Rossmann-like Domain"/>
    <property type="match status" value="1"/>
</dbReference>
<dbReference type="SUPFAM" id="SSF51735">
    <property type="entry name" value="NAD(P)-binding Rossmann-fold domains"/>
    <property type="match status" value="1"/>
</dbReference>
<evidence type="ECO:0000259" key="2">
    <source>
        <dbReference type="Pfam" id="PF01370"/>
    </source>
</evidence>
<evidence type="ECO:0000256" key="1">
    <source>
        <dbReference type="SAM" id="MobiDB-lite"/>
    </source>
</evidence>
<proteinExistence type="predicted"/>